<sequence>MNNVARILLASHGTHGAQAAERAAVDLCASGGTLYHLLIVPEFWKGMMATDWRNQSGARNAFARHLESELEKEIREHRDRVAGLADAKRLVHEFAMGQGDPAKLLVEFARTHEVDLVVLGTPRPRGVLGFRSRMLTDDVMRALGTPLLLVPAVYE</sequence>
<keyword evidence="1" id="KW-0175">Coiled coil</keyword>
<gene>
    <name evidence="3" type="ORF">SVA_1651</name>
</gene>
<evidence type="ECO:0000256" key="1">
    <source>
        <dbReference type="SAM" id="Coils"/>
    </source>
</evidence>
<dbReference type="KEGG" id="sva:SVA_1651"/>
<organism evidence="3 4">
    <name type="scientific">Sulfurifustis variabilis</name>
    <dbReference type="NCBI Taxonomy" id="1675686"/>
    <lineage>
        <taxon>Bacteria</taxon>
        <taxon>Pseudomonadati</taxon>
        <taxon>Pseudomonadota</taxon>
        <taxon>Gammaproteobacteria</taxon>
        <taxon>Acidiferrobacterales</taxon>
        <taxon>Acidiferrobacteraceae</taxon>
        <taxon>Sulfurifustis</taxon>
    </lineage>
</organism>
<dbReference type="Proteomes" id="UP000218899">
    <property type="component" value="Chromosome"/>
</dbReference>
<dbReference type="CDD" id="cd00293">
    <property type="entry name" value="USP-like"/>
    <property type="match status" value="1"/>
</dbReference>
<feature type="coiled-coil region" evidence="1">
    <location>
        <begin position="60"/>
        <end position="87"/>
    </location>
</feature>
<dbReference type="InterPro" id="IPR006016">
    <property type="entry name" value="UspA"/>
</dbReference>
<name>A0A1B4VBQ0_9GAMM</name>
<proteinExistence type="predicted"/>
<protein>
    <submittedName>
        <fullName evidence="3">Universal stress protein UspA</fullName>
    </submittedName>
</protein>
<feature type="domain" description="UspA" evidence="2">
    <location>
        <begin position="6"/>
        <end position="151"/>
    </location>
</feature>
<evidence type="ECO:0000259" key="2">
    <source>
        <dbReference type="Pfam" id="PF00582"/>
    </source>
</evidence>
<reference evidence="3 4" key="1">
    <citation type="submission" date="2015-08" db="EMBL/GenBank/DDBJ databases">
        <title>Complete genome sequence of Sulfurifustis variabilis.</title>
        <authorList>
            <person name="Miura A."/>
            <person name="Kojima H."/>
            <person name="Fukui M."/>
        </authorList>
    </citation>
    <scope>NUCLEOTIDE SEQUENCE [LARGE SCALE GENOMIC DNA]</scope>
    <source>
        <strain evidence="4">skN76</strain>
    </source>
</reference>
<dbReference type="RefSeq" id="WP_096460750.1">
    <property type="nucleotide sequence ID" value="NZ_AP014936.1"/>
</dbReference>
<dbReference type="AlphaFoldDB" id="A0A1B4VBQ0"/>
<dbReference type="Pfam" id="PF00582">
    <property type="entry name" value="Usp"/>
    <property type="match status" value="1"/>
</dbReference>
<dbReference type="InterPro" id="IPR014729">
    <property type="entry name" value="Rossmann-like_a/b/a_fold"/>
</dbReference>
<dbReference type="OrthoDB" id="6117544at2"/>
<dbReference type="EMBL" id="AP014936">
    <property type="protein sequence ID" value="BAU48211.1"/>
    <property type="molecule type" value="Genomic_DNA"/>
</dbReference>
<evidence type="ECO:0000313" key="3">
    <source>
        <dbReference type="EMBL" id="BAU48211.1"/>
    </source>
</evidence>
<evidence type="ECO:0000313" key="4">
    <source>
        <dbReference type="Proteomes" id="UP000218899"/>
    </source>
</evidence>
<keyword evidence="4" id="KW-1185">Reference proteome</keyword>
<dbReference type="Gene3D" id="3.40.50.620">
    <property type="entry name" value="HUPs"/>
    <property type="match status" value="1"/>
</dbReference>
<dbReference type="SUPFAM" id="SSF52402">
    <property type="entry name" value="Adenine nucleotide alpha hydrolases-like"/>
    <property type="match status" value="1"/>
</dbReference>
<accession>A0A1B4VBQ0</accession>